<dbReference type="EMBL" id="FMXQ01000005">
    <property type="protein sequence ID" value="SDB36209.1"/>
    <property type="molecule type" value="Genomic_DNA"/>
</dbReference>
<dbReference type="AlphaFoldDB" id="A0A1G6CTJ0"/>
<keyword evidence="2" id="KW-0687">Ribonucleoprotein</keyword>
<organism evidence="2 3">
    <name type="scientific">Bauldia litoralis</name>
    <dbReference type="NCBI Taxonomy" id="665467"/>
    <lineage>
        <taxon>Bacteria</taxon>
        <taxon>Pseudomonadati</taxon>
        <taxon>Pseudomonadota</taxon>
        <taxon>Alphaproteobacteria</taxon>
        <taxon>Hyphomicrobiales</taxon>
        <taxon>Kaistiaceae</taxon>
        <taxon>Bauldia</taxon>
    </lineage>
</organism>
<dbReference type="Gene3D" id="3.30.40.250">
    <property type="match status" value="1"/>
</dbReference>
<dbReference type="PANTHER" id="PTHR37809:SF1">
    <property type="entry name" value="RIBOSOMAL PROTEIN S12 METHYLTHIOTRANSFERASE ACCESSORY FACTOR YCAO"/>
    <property type="match status" value="1"/>
</dbReference>
<proteinExistence type="predicted"/>
<dbReference type="GO" id="GO:0005840">
    <property type="term" value="C:ribosome"/>
    <property type="evidence" value="ECO:0007669"/>
    <property type="project" value="UniProtKB-KW"/>
</dbReference>
<keyword evidence="2" id="KW-0808">Transferase</keyword>
<sequence length="438" mass="45731">MQIETLPAGYEGVFDPGVGIVSALDRIAEAPDAPRYVHLRARLCDVATLGGVATPRSVEVAAVDRPAAVLAALGAGISRYCAATYRSDGLPVDTAVAAAFPCIAPADFALFSEAQYARPGYPYVPFRETTPVKWTGAVDLATGETVHAPAAMVWFPFAYARTAGDQPIVCSDPGGLACGEGVAAAALSGLCDVVARDAAALFWQAGIQSPRLRIETLPQRLRDMVDRFRSAGDPVTILDVTTDNRIPAFVAVVASDARDRPAHVFAVAARLDPADAVAAALCRLAANRRLAVGIMATLPPPEATGDWEDVVTPADHAAFAADHDNRPLVAASLASDEACDLDDHENATTGSVDGDLEAAIGRVMATGYRVYAANLTGIDIGALGLNVVRTIVPGYLPLFAGHHLRPLGARRLYDAPQKLGHRGISETGGGNAAPHPFF</sequence>
<keyword evidence="3" id="KW-1185">Reference proteome</keyword>
<gene>
    <name evidence="2" type="ORF">SAMN02982931_02731</name>
</gene>
<accession>A0A1G6CTJ0</accession>
<dbReference type="Gene3D" id="3.30.160.660">
    <property type="match status" value="1"/>
</dbReference>
<dbReference type="Pfam" id="PF02624">
    <property type="entry name" value="YcaO"/>
    <property type="match status" value="1"/>
</dbReference>
<dbReference type="InterPro" id="IPR027624">
    <property type="entry name" value="TOMM_cyclo_SagD"/>
</dbReference>
<protein>
    <submittedName>
        <fullName evidence="2">Ribosomal protein S12 methylthiotransferase accessory factor</fullName>
    </submittedName>
</protein>
<dbReference type="OrthoDB" id="2379922at2"/>
<dbReference type="STRING" id="665467.SAMN02982931_02731"/>
<dbReference type="Proteomes" id="UP000199071">
    <property type="component" value="Unassembled WGS sequence"/>
</dbReference>
<dbReference type="GO" id="GO:0016740">
    <property type="term" value="F:transferase activity"/>
    <property type="evidence" value="ECO:0007669"/>
    <property type="project" value="UniProtKB-KW"/>
</dbReference>
<dbReference type="Gene3D" id="3.30.1330.230">
    <property type="match status" value="1"/>
</dbReference>
<dbReference type="RefSeq" id="WP_090876991.1">
    <property type="nucleotide sequence ID" value="NZ_FMXQ01000005.1"/>
</dbReference>
<evidence type="ECO:0000313" key="3">
    <source>
        <dbReference type="Proteomes" id="UP000199071"/>
    </source>
</evidence>
<dbReference type="PANTHER" id="PTHR37809">
    <property type="entry name" value="RIBOSOMAL PROTEIN S12 METHYLTHIOTRANSFERASE ACCESSORY FACTOR YCAO"/>
    <property type="match status" value="1"/>
</dbReference>
<dbReference type="PROSITE" id="PS51664">
    <property type="entry name" value="YCAO"/>
    <property type="match status" value="1"/>
</dbReference>
<keyword evidence="2" id="KW-0689">Ribosomal protein</keyword>
<evidence type="ECO:0000313" key="2">
    <source>
        <dbReference type="EMBL" id="SDB36209.1"/>
    </source>
</evidence>
<evidence type="ECO:0000259" key="1">
    <source>
        <dbReference type="PROSITE" id="PS51664"/>
    </source>
</evidence>
<dbReference type="NCBIfam" id="TIGR03604">
    <property type="entry name" value="TOMM_cyclo_SagD"/>
    <property type="match status" value="1"/>
</dbReference>
<feature type="domain" description="YcaO" evidence="1">
    <location>
        <begin position="60"/>
        <end position="438"/>
    </location>
</feature>
<reference evidence="2 3" key="1">
    <citation type="submission" date="2016-10" db="EMBL/GenBank/DDBJ databases">
        <authorList>
            <person name="de Groot N.N."/>
        </authorList>
    </citation>
    <scope>NUCLEOTIDE SEQUENCE [LARGE SCALE GENOMIC DNA]</scope>
    <source>
        <strain evidence="2 3">ATCC 35022</strain>
    </source>
</reference>
<dbReference type="InterPro" id="IPR003776">
    <property type="entry name" value="YcaO-like_dom"/>
</dbReference>
<name>A0A1G6CTJ0_9HYPH</name>